<evidence type="ECO:0000313" key="2">
    <source>
        <dbReference type="Proteomes" id="UP000821865"/>
    </source>
</evidence>
<keyword evidence="2" id="KW-1185">Reference proteome</keyword>
<name>A0ACB8DHP6_DERSI</name>
<protein>
    <submittedName>
        <fullName evidence="1">Uncharacterized protein</fullName>
    </submittedName>
</protein>
<gene>
    <name evidence="1" type="ORF">HPB49_000761</name>
</gene>
<evidence type="ECO:0000313" key="1">
    <source>
        <dbReference type="EMBL" id="KAH7970180.1"/>
    </source>
</evidence>
<sequence>MTTMNLIRRFEASPKASNVTPPMKTGARPGATPQANPGHEAGGKGLVSTTMRAHFKELLYRSHIPGMKVVLGHQVPAGRRACWVLVLAVFTALTGWDIVRTVTEFLERRVAIDIELSEIEDGQLPLPAITVCNMNQMRRSVLCGNDTDLEAQEGTAYWKERLCNGRPIENMSEEVLKEADNFTEWVMRIQRGNIRLGMRMGHQRESLFLECTFGSLNCRKESLLYAVPFGRYGTCYCFNFKNGFTFAPEHGNDILNGLRMVLDTEIEEYLPLSAEVGFKVMIHEPGVESDYNRNGVHIPPEFASYLRLAKMTIQRLEPPYPEPCRHDWPPGYKDILFTQTSYTREARRKYPNRTLAKLIIYLDGEKIEKRQRYAQFPLSSLVTTIGGTMGIYLGLSFVTLFSVVDTVATALAGTVASLKAMKAAASGREC</sequence>
<dbReference type="Proteomes" id="UP000821865">
    <property type="component" value="Chromosome 11"/>
</dbReference>
<accession>A0ACB8DHP6</accession>
<organism evidence="1 2">
    <name type="scientific">Dermacentor silvarum</name>
    <name type="common">Tick</name>
    <dbReference type="NCBI Taxonomy" id="543639"/>
    <lineage>
        <taxon>Eukaryota</taxon>
        <taxon>Metazoa</taxon>
        <taxon>Ecdysozoa</taxon>
        <taxon>Arthropoda</taxon>
        <taxon>Chelicerata</taxon>
        <taxon>Arachnida</taxon>
        <taxon>Acari</taxon>
        <taxon>Parasitiformes</taxon>
        <taxon>Ixodida</taxon>
        <taxon>Ixodoidea</taxon>
        <taxon>Ixodidae</taxon>
        <taxon>Rhipicephalinae</taxon>
        <taxon>Dermacentor</taxon>
    </lineage>
</organism>
<proteinExistence type="predicted"/>
<comment type="caution">
    <text evidence="1">The sequence shown here is derived from an EMBL/GenBank/DDBJ whole genome shotgun (WGS) entry which is preliminary data.</text>
</comment>
<dbReference type="EMBL" id="CM023480">
    <property type="protein sequence ID" value="KAH7970180.1"/>
    <property type="molecule type" value="Genomic_DNA"/>
</dbReference>
<reference evidence="1" key="1">
    <citation type="submission" date="2020-05" db="EMBL/GenBank/DDBJ databases">
        <title>Large-scale comparative analyses of tick genomes elucidate their genetic diversity and vector capacities.</title>
        <authorList>
            <person name="Jia N."/>
            <person name="Wang J."/>
            <person name="Shi W."/>
            <person name="Du L."/>
            <person name="Sun Y."/>
            <person name="Zhan W."/>
            <person name="Jiang J."/>
            <person name="Wang Q."/>
            <person name="Zhang B."/>
            <person name="Ji P."/>
            <person name="Sakyi L.B."/>
            <person name="Cui X."/>
            <person name="Yuan T."/>
            <person name="Jiang B."/>
            <person name="Yang W."/>
            <person name="Lam T.T.-Y."/>
            <person name="Chang Q."/>
            <person name="Ding S."/>
            <person name="Wang X."/>
            <person name="Zhu J."/>
            <person name="Ruan X."/>
            <person name="Zhao L."/>
            <person name="Wei J."/>
            <person name="Que T."/>
            <person name="Du C."/>
            <person name="Cheng J."/>
            <person name="Dai P."/>
            <person name="Han X."/>
            <person name="Huang E."/>
            <person name="Gao Y."/>
            <person name="Liu J."/>
            <person name="Shao H."/>
            <person name="Ye R."/>
            <person name="Li L."/>
            <person name="Wei W."/>
            <person name="Wang X."/>
            <person name="Wang C."/>
            <person name="Yang T."/>
            <person name="Huo Q."/>
            <person name="Li W."/>
            <person name="Guo W."/>
            <person name="Chen H."/>
            <person name="Zhou L."/>
            <person name="Ni X."/>
            <person name="Tian J."/>
            <person name="Zhou Y."/>
            <person name="Sheng Y."/>
            <person name="Liu T."/>
            <person name="Pan Y."/>
            <person name="Xia L."/>
            <person name="Li J."/>
            <person name="Zhao F."/>
            <person name="Cao W."/>
        </authorList>
    </citation>
    <scope>NUCLEOTIDE SEQUENCE</scope>
    <source>
        <strain evidence="1">Dsil-2018</strain>
    </source>
</reference>